<evidence type="ECO:0000256" key="2">
    <source>
        <dbReference type="SAM" id="MobiDB-lite"/>
    </source>
</evidence>
<feature type="region of interest" description="Disordered" evidence="2">
    <location>
        <begin position="70"/>
        <end position="91"/>
    </location>
</feature>
<feature type="domain" description="C3H1-type" evidence="3">
    <location>
        <begin position="22"/>
        <end position="44"/>
    </location>
</feature>
<keyword evidence="5" id="KW-1185">Reference proteome</keyword>
<keyword evidence="1" id="KW-0862">Zinc</keyword>
<dbReference type="InterPro" id="IPR000571">
    <property type="entry name" value="Znf_CCCH"/>
</dbReference>
<feature type="non-terminal residue" evidence="4">
    <location>
        <position position="1"/>
    </location>
</feature>
<gene>
    <name evidence="4" type="ORF">PCOR1329_LOCUS53819</name>
</gene>
<dbReference type="PROSITE" id="PS50103">
    <property type="entry name" value="ZF_C3H1"/>
    <property type="match status" value="1"/>
</dbReference>
<comment type="caution">
    <text evidence="4">The sequence shown here is derived from an EMBL/GenBank/DDBJ whole genome shotgun (WGS) entry which is preliminary data.</text>
</comment>
<name>A0ABN9V1T2_9DINO</name>
<accession>A0ABN9V1T2</accession>
<reference evidence="4" key="1">
    <citation type="submission" date="2023-10" db="EMBL/GenBank/DDBJ databases">
        <authorList>
            <person name="Chen Y."/>
            <person name="Shah S."/>
            <person name="Dougan E. K."/>
            <person name="Thang M."/>
            <person name="Chan C."/>
        </authorList>
    </citation>
    <scope>NUCLEOTIDE SEQUENCE [LARGE SCALE GENOMIC DNA]</scope>
</reference>
<evidence type="ECO:0000256" key="1">
    <source>
        <dbReference type="PROSITE-ProRule" id="PRU00723"/>
    </source>
</evidence>
<evidence type="ECO:0000313" key="5">
    <source>
        <dbReference type="Proteomes" id="UP001189429"/>
    </source>
</evidence>
<evidence type="ECO:0000259" key="3">
    <source>
        <dbReference type="PROSITE" id="PS50103"/>
    </source>
</evidence>
<protein>
    <recommendedName>
        <fullName evidence="3">C3H1-type domain-containing protein</fullName>
    </recommendedName>
</protein>
<dbReference type="Proteomes" id="UP001189429">
    <property type="component" value="Unassembled WGS sequence"/>
</dbReference>
<keyword evidence="1" id="KW-0479">Metal-binding</keyword>
<keyword evidence="1" id="KW-0863">Zinc-finger</keyword>
<proteinExistence type="predicted"/>
<evidence type="ECO:0000313" key="4">
    <source>
        <dbReference type="EMBL" id="CAK0866709.1"/>
    </source>
</evidence>
<dbReference type="EMBL" id="CAUYUJ010016564">
    <property type="protein sequence ID" value="CAK0866709.1"/>
    <property type="molecule type" value="Genomic_DNA"/>
</dbReference>
<feature type="zinc finger region" description="C3H1-type" evidence="1">
    <location>
        <begin position="22"/>
        <end position="44"/>
    </location>
</feature>
<sequence>EQEQHQMPSTGSLDHTHGSCKPCLFFAQAECRKGSDCTFCHFQHDSRDLKRVRPSKKTRSWLMERGRQLQLVGDHPPAEQAQPGRGSRAQPLGFHQRVEPARPLPGAPQQGQGAERFFAAPRWLAAAGPPAAACPGLRALAERAQPPPAEGPWALVGELAPITAVSL</sequence>
<organism evidence="4 5">
    <name type="scientific">Prorocentrum cordatum</name>
    <dbReference type="NCBI Taxonomy" id="2364126"/>
    <lineage>
        <taxon>Eukaryota</taxon>
        <taxon>Sar</taxon>
        <taxon>Alveolata</taxon>
        <taxon>Dinophyceae</taxon>
        <taxon>Prorocentrales</taxon>
        <taxon>Prorocentraceae</taxon>
        <taxon>Prorocentrum</taxon>
    </lineage>
</organism>